<evidence type="ECO:0000313" key="2">
    <source>
        <dbReference type="Proteomes" id="UP001498398"/>
    </source>
</evidence>
<gene>
    <name evidence="1" type="ORF">VKT23_012474</name>
</gene>
<dbReference type="Proteomes" id="UP001498398">
    <property type="component" value="Unassembled WGS sequence"/>
</dbReference>
<proteinExistence type="predicted"/>
<comment type="caution">
    <text evidence="1">The sequence shown here is derived from an EMBL/GenBank/DDBJ whole genome shotgun (WGS) entry which is preliminary data.</text>
</comment>
<sequence length="312" mass="35226">MSFFALLTTSSSIFIREISNLALVDSLTRTSQAVRVNRNFTVIYLYRNRCSSSTVNTSKSSSRTAEIVPLTETSTILEILFQFVYPQRHPSLDDMNWATFAGLAEAAEKYEVYNAMNVCQIRMRDYIPQHSAEIFGFAAKHDYPNTIALVAPLLIGKPLDEVAEVLPYYIYVPWSIYQQKFIQAFLFALGRAFAFSACTAYSSHTDKLHRTVSILQQILQDDPGRIAKFGELLNEIGDVPAVESEGQNVLSRLTSPNPNLTKLGRIADIDCGYCQMGQHVGVWVEEVEREVVKIPDFLSFLKRYRHIGDGEI</sequence>
<evidence type="ECO:0008006" key="3">
    <source>
        <dbReference type="Google" id="ProtNLM"/>
    </source>
</evidence>
<evidence type="ECO:0000313" key="1">
    <source>
        <dbReference type="EMBL" id="KAK7451795.1"/>
    </source>
</evidence>
<dbReference type="EMBL" id="JBANRG010000030">
    <property type="protein sequence ID" value="KAK7451795.1"/>
    <property type="molecule type" value="Genomic_DNA"/>
</dbReference>
<protein>
    <recommendedName>
        <fullName evidence="3">BTB domain-containing protein</fullName>
    </recommendedName>
</protein>
<organism evidence="1 2">
    <name type="scientific">Marasmiellus scandens</name>
    <dbReference type="NCBI Taxonomy" id="2682957"/>
    <lineage>
        <taxon>Eukaryota</taxon>
        <taxon>Fungi</taxon>
        <taxon>Dikarya</taxon>
        <taxon>Basidiomycota</taxon>
        <taxon>Agaricomycotina</taxon>
        <taxon>Agaricomycetes</taxon>
        <taxon>Agaricomycetidae</taxon>
        <taxon>Agaricales</taxon>
        <taxon>Marasmiineae</taxon>
        <taxon>Omphalotaceae</taxon>
        <taxon>Marasmiellus</taxon>
    </lineage>
</organism>
<accession>A0ABR1J663</accession>
<reference evidence="1 2" key="1">
    <citation type="submission" date="2024-01" db="EMBL/GenBank/DDBJ databases">
        <title>A draft genome for the cacao thread blight pathogen Marasmiellus scandens.</title>
        <authorList>
            <person name="Baruah I.K."/>
            <person name="Leung J."/>
            <person name="Bukari Y."/>
            <person name="Amoako-Attah I."/>
            <person name="Meinhardt L.W."/>
            <person name="Bailey B.A."/>
            <person name="Cohen S.P."/>
        </authorList>
    </citation>
    <scope>NUCLEOTIDE SEQUENCE [LARGE SCALE GENOMIC DNA]</scope>
    <source>
        <strain evidence="1 2">GH-19</strain>
    </source>
</reference>
<name>A0ABR1J663_9AGAR</name>
<keyword evidence="2" id="KW-1185">Reference proteome</keyword>